<comment type="caution">
    <text evidence="2">The sequence shown here is derived from an EMBL/GenBank/DDBJ whole genome shotgun (WGS) entry which is preliminary data.</text>
</comment>
<dbReference type="Proteomes" id="UP001177670">
    <property type="component" value="Unassembled WGS sequence"/>
</dbReference>
<dbReference type="AlphaFoldDB" id="A0AA40GDN5"/>
<organism evidence="2 3">
    <name type="scientific">Melipona bicolor</name>
    <dbReference type="NCBI Taxonomy" id="60889"/>
    <lineage>
        <taxon>Eukaryota</taxon>
        <taxon>Metazoa</taxon>
        <taxon>Ecdysozoa</taxon>
        <taxon>Arthropoda</taxon>
        <taxon>Hexapoda</taxon>
        <taxon>Insecta</taxon>
        <taxon>Pterygota</taxon>
        <taxon>Neoptera</taxon>
        <taxon>Endopterygota</taxon>
        <taxon>Hymenoptera</taxon>
        <taxon>Apocrita</taxon>
        <taxon>Aculeata</taxon>
        <taxon>Apoidea</taxon>
        <taxon>Anthophila</taxon>
        <taxon>Apidae</taxon>
        <taxon>Melipona</taxon>
    </lineage>
</organism>
<gene>
    <name evidence="2" type="ORF">K0M31_000384</name>
</gene>
<dbReference type="EMBL" id="JAHYIQ010000001">
    <property type="protein sequence ID" value="KAK1135810.1"/>
    <property type="molecule type" value="Genomic_DNA"/>
</dbReference>
<accession>A0AA40GDN5</accession>
<evidence type="ECO:0000313" key="3">
    <source>
        <dbReference type="Proteomes" id="UP001177670"/>
    </source>
</evidence>
<evidence type="ECO:0000313" key="2">
    <source>
        <dbReference type="EMBL" id="KAK1135810.1"/>
    </source>
</evidence>
<proteinExistence type="predicted"/>
<reference evidence="2" key="1">
    <citation type="submission" date="2021-10" db="EMBL/GenBank/DDBJ databases">
        <title>Melipona bicolor Genome sequencing and assembly.</title>
        <authorList>
            <person name="Araujo N.S."/>
            <person name="Arias M.C."/>
        </authorList>
    </citation>
    <scope>NUCLEOTIDE SEQUENCE</scope>
    <source>
        <strain evidence="2">USP_2M_L1-L4_2017</strain>
        <tissue evidence="2">Whole body</tissue>
    </source>
</reference>
<protein>
    <submittedName>
        <fullName evidence="2">Uncharacterized protein</fullName>
    </submittedName>
</protein>
<name>A0AA40GDN5_9HYME</name>
<keyword evidence="3" id="KW-1185">Reference proteome</keyword>
<sequence length="56" mass="6193">KKDFSSEHLNSLPRKLITFASETDEISKSTIENRKSTTGVGDFENENSAEKLGGFT</sequence>
<evidence type="ECO:0000256" key="1">
    <source>
        <dbReference type="SAM" id="MobiDB-lite"/>
    </source>
</evidence>
<feature type="non-terminal residue" evidence="2">
    <location>
        <position position="1"/>
    </location>
</feature>
<feature type="region of interest" description="Disordered" evidence="1">
    <location>
        <begin position="30"/>
        <end position="56"/>
    </location>
</feature>